<dbReference type="InterPro" id="IPR006059">
    <property type="entry name" value="SBP"/>
</dbReference>
<dbReference type="Pfam" id="PF13416">
    <property type="entry name" value="SBP_bac_8"/>
    <property type="match status" value="1"/>
</dbReference>
<dbReference type="AlphaFoldDB" id="A0A1G7M9Q7"/>
<keyword evidence="4" id="KW-0732">Signal</keyword>
<dbReference type="GO" id="GO:0030976">
    <property type="term" value="F:thiamine pyrophosphate binding"/>
    <property type="evidence" value="ECO:0007669"/>
    <property type="project" value="TreeGrafter"/>
</dbReference>
<keyword evidence="7" id="KW-1185">Reference proteome</keyword>
<protein>
    <submittedName>
        <fullName evidence="6">Putative spermidine/putrescine transport system substrate-binding protein</fullName>
    </submittedName>
</protein>
<dbReference type="STRING" id="282683.SAMN04488105_1318"/>
<gene>
    <name evidence="6" type="ORF">SAMN04488105_1318</name>
</gene>
<evidence type="ECO:0000256" key="2">
    <source>
        <dbReference type="ARBA" id="ARBA00008520"/>
    </source>
</evidence>
<dbReference type="RefSeq" id="WP_008888067.1">
    <property type="nucleotide sequence ID" value="NZ_FNAV01000031.1"/>
</dbReference>
<dbReference type="EMBL" id="FNAV01000031">
    <property type="protein sequence ID" value="SDF57900.1"/>
    <property type="molecule type" value="Genomic_DNA"/>
</dbReference>
<accession>A0A1G7M9Q7</accession>
<dbReference type="OrthoDB" id="7811527at2"/>
<name>A0A1G7M9Q7_9RHOB</name>
<dbReference type="Proteomes" id="UP000198994">
    <property type="component" value="Unassembled WGS sequence"/>
</dbReference>
<evidence type="ECO:0000256" key="1">
    <source>
        <dbReference type="ARBA" id="ARBA00004418"/>
    </source>
</evidence>
<evidence type="ECO:0000256" key="5">
    <source>
        <dbReference type="ARBA" id="ARBA00022764"/>
    </source>
</evidence>
<proteinExistence type="inferred from homology"/>
<dbReference type="InterPro" id="IPR006311">
    <property type="entry name" value="TAT_signal"/>
</dbReference>
<evidence type="ECO:0000256" key="4">
    <source>
        <dbReference type="ARBA" id="ARBA00022729"/>
    </source>
</evidence>
<dbReference type="CDD" id="cd13589">
    <property type="entry name" value="PBP2_polyamine_RpCGA009"/>
    <property type="match status" value="1"/>
</dbReference>
<keyword evidence="5" id="KW-0574">Periplasm</keyword>
<comment type="subcellular location">
    <subcellularLocation>
        <location evidence="1">Periplasm</location>
    </subcellularLocation>
</comment>
<dbReference type="SUPFAM" id="SSF53850">
    <property type="entry name" value="Periplasmic binding protein-like II"/>
    <property type="match status" value="1"/>
</dbReference>
<dbReference type="GO" id="GO:0015888">
    <property type="term" value="P:thiamine transport"/>
    <property type="evidence" value="ECO:0007669"/>
    <property type="project" value="TreeGrafter"/>
</dbReference>
<keyword evidence="3" id="KW-0813">Transport</keyword>
<comment type="similarity">
    <text evidence="2">Belongs to the bacterial solute-binding protein 1 family.</text>
</comment>
<dbReference type="GO" id="GO:0030288">
    <property type="term" value="C:outer membrane-bounded periplasmic space"/>
    <property type="evidence" value="ECO:0007669"/>
    <property type="project" value="TreeGrafter"/>
</dbReference>
<evidence type="ECO:0000256" key="3">
    <source>
        <dbReference type="ARBA" id="ARBA00022448"/>
    </source>
</evidence>
<evidence type="ECO:0000313" key="6">
    <source>
        <dbReference type="EMBL" id="SDF57900.1"/>
    </source>
</evidence>
<sequence length="353" mass="38879">MTKTDRSRLSRRSMLAIGTAALATPMLGRRANAQTTSLTVADPGGPFNAGFSKAFYEPFTAETGIEIVPVARDAEPTAQFKSIVETGSYIWDVCTLTLSARLILEKEDLLDDIQLDPALAENMMPGSVHSNFLGTDVYATISAFNTQNMENGPSSWADFWDTDAFPGRRALRRNPIDTLEQALMADGVAPEDLYPLDVDRAFAKLDEIKDHIDVWWTGGAQSTQLLQSGEVDMLAGWNARLQSAIDTGTPAELVWNQGLYSIEGWGLPKGGPNVDAARQFLAFCARPEQQALFTDDLSYGPTNLSAYEHISEERAKVLTTAPANLEGMVLADESWWEANRAEMTERFNLWLLM</sequence>
<organism evidence="6 7">
    <name type="scientific">Salipiger thiooxidans</name>
    <dbReference type="NCBI Taxonomy" id="282683"/>
    <lineage>
        <taxon>Bacteria</taxon>
        <taxon>Pseudomonadati</taxon>
        <taxon>Pseudomonadota</taxon>
        <taxon>Alphaproteobacteria</taxon>
        <taxon>Rhodobacterales</taxon>
        <taxon>Roseobacteraceae</taxon>
        <taxon>Salipiger</taxon>
    </lineage>
</organism>
<dbReference type="Gene3D" id="3.40.190.10">
    <property type="entry name" value="Periplasmic binding protein-like II"/>
    <property type="match status" value="2"/>
</dbReference>
<evidence type="ECO:0000313" key="7">
    <source>
        <dbReference type="Proteomes" id="UP000198994"/>
    </source>
</evidence>
<dbReference type="GO" id="GO:0030975">
    <property type="term" value="F:thiamine binding"/>
    <property type="evidence" value="ECO:0007669"/>
    <property type="project" value="TreeGrafter"/>
</dbReference>
<reference evidence="7" key="1">
    <citation type="submission" date="2016-10" db="EMBL/GenBank/DDBJ databases">
        <authorList>
            <person name="Varghese N."/>
            <person name="Submissions S."/>
        </authorList>
    </citation>
    <scope>NUCLEOTIDE SEQUENCE [LARGE SCALE GENOMIC DNA]</scope>
    <source>
        <strain evidence="7">DSM 10146</strain>
    </source>
</reference>
<dbReference type="PANTHER" id="PTHR30006">
    <property type="entry name" value="THIAMINE-BINDING PERIPLASMIC PROTEIN-RELATED"/>
    <property type="match status" value="1"/>
</dbReference>
<dbReference type="PANTHER" id="PTHR30006:SF3">
    <property type="entry name" value="THIAMINE-BINDING PERIPLASMIC PROTEIN"/>
    <property type="match status" value="1"/>
</dbReference>
<dbReference type="PROSITE" id="PS51318">
    <property type="entry name" value="TAT"/>
    <property type="match status" value="1"/>
</dbReference>